<name>A0ABS8SQR0_DATST</name>
<organism evidence="2 3">
    <name type="scientific">Datura stramonium</name>
    <name type="common">Jimsonweed</name>
    <name type="synonym">Common thornapple</name>
    <dbReference type="NCBI Taxonomy" id="4076"/>
    <lineage>
        <taxon>Eukaryota</taxon>
        <taxon>Viridiplantae</taxon>
        <taxon>Streptophyta</taxon>
        <taxon>Embryophyta</taxon>
        <taxon>Tracheophyta</taxon>
        <taxon>Spermatophyta</taxon>
        <taxon>Magnoliopsida</taxon>
        <taxon>eudicotyledons</taxon>
        <taxon>Gunneridae</taxon>
        <taxon>Pentapetalae</taxon>
        <taxon>asterids</taxon>
        <taxon>lamiids</taxon>
        <taxon>Solanales</taxon>
        <taxon>Solanaceae</taxon>
        <taxon>Solanoideae</taxon>
        <taxon>Datureae</taxon>
        <taxon>Datura</taxon>
    </lineage>
</organism>
<accession>A0ABS8SQR0</accession>
<evidence type="ECO:0000313" key="2">
    <source>
        <dbReference type="EMBL" id="MCD7461104.1"/>
    </source>
</evidence>
<keyword evidence="1" id="KW-0472">Membrane</keyword>
<keyword evidence="1" id="KW-0812">Transmembrane</keyword>
<reference evidence="2 3" key="1">
    <citation type="journal article" date="2021" name="BMC Genomics">
        <title>Datura genome reveals duplications of psychoactive alkaloid biosynthetic genes and high mutation rate following tissue culture.</title>
        <authorList>
            <person name="Rajewski A."/>
            <person name="Carter-House D."/>
            <person name="Stajich J."/>
            <person name="Litt A."/>
        </authorList>
    </citation>
    <scope>NUCLEOTIDE SEQUENCE [LARGE SCALE GENOMIC DNA]</scope>
    <source>
        <strain evidence="2">AR-01</strain>
    </source>
</reference>
<sequence length="116" mass="13160">MKVKHDIMKDISVLNAALQLLPTLAILISVFRPVQSSIHIYDRDPFREVGNAYLVSGGSRRRHASSALFLRRVAHFTLRSMMDSLISGLRISHFGGAKQLQTSIQLWRIIVDWCKS</sequence>
<proteinExistence type="predicted"/>
<keyword evidence="1" id="KW-1133">Transmembrane helix</keyword>
<evidence type="ECO:0000313" key="3">
    <source>
        <dbReference type="Proteomes" id="UP000823775"/>
    </source>
</evidence>
<protein>
    <submittedName>
        <fullName evidence="2">Uncharacterized protein</fullName>
    </submittedName>
</protein>
<keyword evidence="3" id="KW-1185">Reference proteome</keyword>
<gene>
    <name evidence="2" type="ORF">HAX54_045164</name>
</gene>
<comment type="caution">
    <text evidence="2">The sequence shown here is derived from an EMBL/GenBank/DDBJ whole genome shotgun (WGS) entry which is preliminary data.</text>
</comment>
<feature type="transmembrane region" description="Helical" evidence="1">
    <location>
        <begin position="12"/>
        <end position="31"/>
    </location>
</feature>
<dbReference type="EMBL" id="JACEIK010000698">
    <property type="protein sequence ID" value="MCD7461104.1"/>
    <property type="molecule type" value="Genomic_DNA"/>
</dbReference>
<evidence type="ECO:0000256" key="1">
    <source>
        <dbReference type="SAM" id="Phobius"/>
    </source>
</evidence>
<dbReference type="Proteomes" id="UP000823775">
    <property type="component" value="Unassembled WGS sequence"/>
</dbReference>